<reference evidence="1" key="1">
    <citation type="journal article" date="2014" name="Front. Microbiol.">
        <title>High frequency of phylogenetically diverse reductive dehalogenase-homologous genes in deep subseafloor sedimentary metagenomes.</title>
        <authorList>
            <person name="Kawai M."/>
            <person name="Futagami T."/>
            <person name="Toyoda A."/>
            <person name="Takaki Y."/>
            <person name="Nishi S."/>
            <person name="Hori S."/>
            <person name="Arai W."/>
            <person name="Tsubouchi T."/>
            <person name="Morono Y."/>
            <person name="Uchiyama I."/>
            <person name="Ito T."/>
            <person name="Fujiyama A."/>
            <person name="Inagaki F."/>
            <person name="Takami H."/>
        </authorList>
    </citation>
    <scope>NUCLEOTIDE SEQUENCE</scope>
    <source>
        <strain evidence="1">Expedition CK06-06</strain>
    </source>
</reference>
<dbReference type="EMBL" id="BARV01042565">
    <property type="protein sequence ID" value="GAI48895.1"/>
    <property type="molecule type" value="Genomic_DNA"/>
</dbReference>
<evidence type="ECO:0000313" key="1">
    <source>
        <dbReference type="EMBL" id="GAI48895.1"/>
    </source>
</evidence>
<dbReference type="AlphaFoldDB" id="X1QD07"/>
<proteinExistence type="predicted"/>
<protein>
    <submittedName>
        <fullName evidence="1">Uncharacterized protein</fullName>
    </submittedName>
</protein>
<sequence length="65" mass="7547">MIFFILPLMIPVVFHGLRSNETLLKMTDPKPITYTYHAREMDVQAREKAIEQLKVKTRTGEIDNG</sequence>
<feature type="non-terminal residue" evidence="1">
    <location>
        <position position="65"/>
    </location>
</feature>
<comment type="caution">
    <text evidence="1">The sequence shown here is derived from an EMBL/GenBank/DDBJ whole genome shotgun (WGS) entry which is preliminary data.</text>
</comment>
<organism evidence="1">
    <name type="scientific">marine sediment metagenome</name>
    <dbReference type="NCBI Taxonomy" id="412755"/>
    <lineage>
        <taxon>unclassified sequences</taxon>
        <taxon>metagenomes</taxon>
        <taxon>ecological metagenomes</taxon>
    </lineage>
</organism>
<name>X1QD07_9ZZZZ</name>
<accession>X1QD07</accession>
<gene>
    <name evidence="1" type="ORF">S06H3_63952</name>
</gene>